<dbReference type="HOGENOM" id="CLU_2503839_0_0_1"/>
<feature type="non-terminal residue" evidence="1">
    <location>
        <position position="86"/>
    </location>
</feature>
<gene>
    <name evidence="1" type="ORF">DOTSEDRAFT_68298</name>
</gene>
<dbReference type="Proteomes" id="UP000016933">
    <property type="component" value="Unassembled WGS sequence"/>
</dbReference>
<keyword evidence="2" id="KW-1185">Reference proteome</keyword>
<proteinExistence type="predicted"/>
<name>N1Q149_DOTSN</name>
<dbReference type="EMBL" id="KB446535">
    <property type="protein sequence ID" value="EME49486.1"/>
    <property type="molecule type" value="Genomic_DNA"/>
</dbReference>
<accession>N1Q149</accession>
<reference evidence="1 2" key="2">
    <citation type="journal article" date="2012" name="PLoS Pathog.">
        <title>Diverse lifestyles and strategies of plant pathogenesis encoded in the genomes of eighteen Dothideomycetes fungi.</title>
        <authorList>
            <person name="Ohm R.A."/>
            <person name="Feau N."/>
            <person name="Henrissat B."/>
            <person name="Schoch C.L."/>
            <person name="Horwitz B.A."/>
            <person name="Barry K.W."/>
            <person name="Condon B.J."/>
            <person name="Copeland A.C."/>
            <person name="Dhillon B."/>
            <person name="Glaser F."/>
            <person name="Hesse C.N."/>
            <person name="Kosti I."/>
            <person name="LaButti K."/>
            <person name="Lindquist E.A."/>
            <person name="Lucas S."/>
            <person name="Salamov A.A."/>
            <person name="Bradshaw R.E."/>
            <person name="Ciuffetti L."/>
            <person name="Hamelin R.C."/>
            <person name="Kema G.H.J."/>
            <person name="Lawrence C."/>
            <person name="Scott J.A."/>
            <person name="Spatafora J.W."/>
            <person name="Turgeon B.G."/>
            <person name="de Wit P.J.G.M."/>
            <person name="Zhong S."/>
            <person name="Goodwin S.B."/>
            <person name="Grigoriev I.V."/>
        </authorList>
    </citation>
    <scope>NUCLEOTIDE SEQUENCE [LARGE SCALE GENOMIC DNA]</scope>
    <source>
        <strain evidence="2">NZE10 / CBS 128990</strain>
    </source>
</reference>
<dbReference type="AlphaFoldDB" id="N1Q149"/>
<reference evidence="2" key="1">
    <citation type="journal article" date="2012" name="PLoS Genet.">
        <title>The genomes of the fungal plant pathogens Cladosporium fulvum and Dothistroma septosporum reveal adaptation to different hosts and lifestyles but also signatures of common ancestry.</title>
        <authorList>
            <person name="de Wit P.J.G.M."/>
            <person name="van der Burgt A."/>
            <person name="Oekmen B."/>
            <person name="Stergiopoulos I."/>
            <person name="Abd-Elsalam K.A."/>
            <person name="Aerts A.L."/>
            <person name="Bahkali A.H."/>
            <person name="Beenen H.G."/>
            <person name="Chettri P."/>
            <person name="Cox M.P."/>
            <person name="Datema E."/>
            <person name="de Vries R.P."/>
            <person name="Dhillon B."/>
            <person name="Ganley A.R."/>
            <person name="Griffiths S.A."/>
            <person name="Guo Y."/>
            <person name="Hamelin R.C."/>
            <person name="Henrissat B."/>
            <person name="Kabir M.S."/>
            <person name="Jashni M.K."/>
            <person name="Kema G."/>
            <person name="Klaubauf S."/>
            <person name="Lapidus A."/>
            <person name="Levasseur A."/>
            <person name="Lindquist E."/>
            <person name="Mehrabi R."/>
            <person name="Ohm R.A."/>
            <person name="Owen T.J."/>
            <person name="Salamov A."/>
            <person name="Schwelm A."/>
            <person name="Schijlen E."/>
            <person name="Sun H."/>
            <person name="van den Burg H.A."/>
            <person name="van Ham R.C.H.J."/>
            <person name="Zhang S."/>
            <person name="Goodwin S.B."/>
            <person name="Grigoriev I.V."/>
            <person name="Collemare J."/>
            <person name="Bradshaw R.E."/>
        </authorList>
    </citation>
    <scope>NUCLEOTIDE SEQUENCE [LARGE SCALE GENOMIC DNA]</scope>
    <source>
        <strain evidence="2">NZE10 / CBS 128990</strain>
    </source>
</reference>
<evidence type="ECO:0000313" key="1">
    <source>
        <dbReference type="EMBL" id="EME49486.1"/>
    </source>
</evidence>
<organism evidence="1 2">
    <name type="scientific">Dothistroma septosporum (strain NZE10 / CBS 128990)</name>
    <name type="common">Red band needle blight fungus</name>
    <name type="synonym">Mycosphaerella pini</name>
    <dbReference type="NCBI Taxonomy" id="675120"/>
    <lineage>
        <taxon>Eukaryota</taxon>
        <taxon>Fungi</taxon>
        <taxon>Dikarya</taxon>
        <taxon>Ascomycota</taxon>
        <taxon>Pezizomycotina</taxon>
        <taxon>Dothideomycetes</taxon>
        <taxon>Dothideomycetidae</taxon>
        <taxon>Mycosphaerellales</taxon>
        <taxon>Mycosphaerellaceae</taxon>
        <taxon>Dothistroma</taxon>
    </lineage>
</organism>
<protein>
    <submittedName>
        <fullName evidence="1">Uncharacterized protein</fullName>
    </submittedName>
</protein>
<evidence type="ECO:0000313" key="2">
    <source>
        <dbReference type="Proteomes" id="UP000016933"/>
    </source>
</evidence>
<sequence length="86" mass="9373">MSCSRLNGDRGASGDDLRQCAARSIVESICIVLCRGCFHLSGRSCLQCLYCAGRQGASRPPSRRQRPCENVARSWGRNCDAKGSIH</sequence>